<keyword evidence="4" id="KW-1185">Reference proteome</keyword>
<dbReference type="GO" id="GO:0003688">
    <property type="term" value="F:DNA replication origin binding"/>
    <property type="evidence" value="ECO:0007669"/>
    <property type="project" value="TreeGrafter"/>
</dbReference>
<gene>
    <name evidence="3" type="ORF">RJ641_019581</name>
</gene>
<dbReference type="InterPro" id="IPR055065">
    <property type="entry name" value="OB_MCM10"/>
</dbReference>
<dbReference type="Proteomes" id="UP001370490">
    <property type="component" value="Unassembled WGS sequence"/>
</dbReference>
<name>A0AAN8UJQ6_9MAGN</name>
<dbReference type="Pfam" id="PF22379">
    <property type="entry name" value="OB_MCM10"/>
    <property type="match status" value="1"/>
</dbReference>
<dbReference type="AlphaFoldDB" id="A0AAN8UJQ6"/>
<comment type="caution">
    <text evidence="3">The sequence shown here is derived from an EMBL/GenBank/DDBJ whole genome shotgun (WGS) entry which is preliminary data.</text>
</comment>
<reference evidence="3 4" key="1">
    <citation type="submission" date="2023-12" db="EMBL/GenBank/DDBJ databases">
        <title>A high-quality genome assembly for Dillenia turbinata (Dilleniales).</title>
        <authorList>
            <person name="Chanderbali A."/>
        </authorList>
    </citation>
    <scope>NUCLEOTIDE SEQUENCE [LARGE SCALE GENOMIC DNA]</scope>
    <source>
        <strain evidence="3">LSX21</strain>
        <tissue evidence="3">Leaf</tissue>
    </source>
</reference>
<evidence type="ECO:0000256" key="1">
    <source>
        <dbReference type="SAM" id="MobiDB-lite"/>
    </source>
</evidence>
<feature type="region of interest" description="Disordered" evidence="1">
    <location>
        <begin position="224"/>
        <end position="266"/>
    </location>
</feature>
<dbReference type="GO" id="GO:0003697">
    <property type="term" value="F:single-stranded DNA binding"/>
    <property type="evidence" value="ECO:0007669"/>
    <property type="project" value="InterPro"/>
</dbReference>
<dbReference type="GO" id="GO:0043596">
    <property type="term" value="C:nuclear replication fork"/>
    <property type="evidence" value="ECO:0007669"/>
    <property type="project" value="TreeGrafter"/>
</dbReference>
<evidence type="ECO:0000259" key="2">
    <source>
        <dbReference type="Pfam" id="PF22379"/>
    </source>
</evidence>
<organism evidence="3 4">
    <name type="scientific">Dillenia turbinata</name>
    <dbReference type="NCBI Taxonomy" id="194707"/>
    <lineage>
        <taxon>Eukaryota</taxon>
        <taxon>Viridiplantae</taxon>
        <taxon>Streptophyta</taxon>
        <taxon>Embryophyta</taxon>
        <taxon>Tracheophyta</taxon>
        <taxon>Spermatophyta</taxon>
        <taxon>Magnoliopsida</taxon>
        <taxon>eudicotyledons</taxon>
        <taxon>Gunneridae</taxon>
        <taxon>Pentapetalae</taxon>
        <taxon>Dilleniales</taxon>
        <taxon>Dilleniaceae</taxon>
        <taxon>Dillenia</taxon>
    </lineage>
</organism>
<dbReference type="InterPro" id="IPR040184">
    <property type="entry name" value="Mcm10"/>
</dbReference>
<evidence type="ECO:0000313" key="3">
    <source>
        <dbReference type="EMBL" id="KAK6916720.1"/>
    </source>
</evidence>
<feature type="region of interest" description="Disordered" evidence="1">
    <location>
        <begin position="1"/>
        <end position="47"/>
    </location>
</feature>
<dbReference type="PANTHER" id="PTHR13454">
    <property type="entry name" value="PROTEIN MCM10 HOMOLOG"/>
    <property type="match status" value="1"/>
</dbReference>
<dbReference type="GO" id="GO:0006270">
    <property type="term" value="P:DNA replication initiation"/>
    <property type="evidence" value="ECO:0007669"/>
    <property type="project" value="InterPro"/>
</dbReference>
<sequence length="285" mass="32184">MSNHQDDLDLLLSLQDRVLETPPGSPSPGFLSDDDESPRRRTRESDMSVFKDAVQDCLDYDPEAALRARKLNQSKKSNNVDVEKFSGLRLKNSVLSPEEMSNHFSDIRFVRLQTIKRRGIYCKYHKAKSSEKYSVTRTELKGGNLKTAFRDPLRSEGIYVVDPLADKPTKPLQPVKLLSVDHLKKALSNAGKVTTNAYSQGIRFLTEVTGKARPNKTCEVPKMSMRRGSALEKRPSSVSKRDLATAKTNRRPDTKKLKTEQIQTAAKQASEKMIELEWVSSDEEN</sequence>
<feature type="domain" description="MCM10 OB-fold" evidence="2">
    <location>
        <begin position="84"/>
        <end position="118"/>
    </location>
</feature>
<proteinExistence type="predicted"/>
<evidence type="ECO:0000313" key="4">
    <source>
        <dbReference type="Proteomes" id="UP001370490"/>
    </source>
</evidence>
<feature type="compositionally biased region" description="Basic and acidic residues" evidence="1">
    <location>
        <begin position="229"/>
        <end position="259"/>
    </location>
</feature>
<protein>
    <recommendedName>
        <fullName evidence="2">MCM10 OB-fold domain-containing protein</fullName>
    </recommendedName>
</protein>
<feature type="compositionally biased region" description="Basic and acidic residues" evidence="1">
    <location>
        <begin position="37"/>
        <end position="46"/>
    </location>
</feature>
<dbReference type="PANTHER" id="PTHR13454:SF11">
    <property type="entry name" value="PROTEIN MCM10 HOMOLOG"/>
    <property type="match status" value="1"/>
</dbReference>
<dbReference type="EMBL" id="JBAMMX010000024">
    <property type="protein sequence ID" value="KAK6916720.1"/>
    <property type="molecule type" value="Genomic_DNA"/>
</dbReference>
<accession>A0AAN8UJQ6</accession>